<comment type="caution">
    <text evidence="8">Lacks conserved residue(s) required for the propagation of feature annotation.</text>
</comment>
<keyword evidence="13" id="KW-1185">Reference proteome</keyword>
<dbReference type="InterPro" id="IPR043159">
    <property type="entry name" value="Lectin_gal-bd_sf"/>
</dbReference>
<evidence type="ECO:0000259" key="9">
    <source>
        <dbReference type="PROSITE" id="PS50041"/>
    </source>
</evidence>
<feature type="domain" description="C-type lectin" evidence="9">
    <location>
        <begin position="94"/>
        <end position="205"/>
    </location>
</feature>
<protein>
    <submittedName>
        <fullName evidence="12">Macrophage mannose receptor 1</fullName>
    </submittedName>
</protein>
<evidence type="ECO:0000256" key="2">
    <source>
        <dbReference type="ARBA" id="ARBA00022692"/>
    </source>
</evidence>
<keyword evidence="5" id="KW-0472">Membrane</keyword>
<accession>A0A3M7RA17</accession>
<evidence type="ECO:0000256" key="8">
    <source>
        <dbReference type="PROSITE-ProRule" id="PRU00479"/>
    </source>
</evidence>
<dbReference type="InterPro" id="IPR016186">
    <property type="entry name" value="C-type_lectin-like/link_sf"/>
</dbReference>
<dbReference type="GO" id="GO:0016020">
    <property type="term" value="C:membrane"/>
    <property type="evidence" value="ECO:0007669"/>
    <property type="project" value="UniProtKB-SubCell"/>
</dbReference>
<evidence type="ECO:0000259" key="11">
    <source>
        <dbReference type="PROSITE" id="PS51092"/>
    </source>
</evidence>
<evidence type="ECO:0000313" key="12">
    <source>
        <dbReference type="EMBL" id="RNA20254.1"/>
    </source>
</evidence>
<dbReference type="InterPro" id="IPR001304">
    <property type="entry name" value="C-type_lectin-like"/>
</dbReference>
<dbReference type="OrthoDB" id="441660at2759"/>
<dbReference type="PROSITE" id="PS51092">
    <property type="entry name" value="FN2_2"/>
    <property type="match status" value="2"/>
</dbReference>
<dbReference type="Gene3D" id="2.60.120.740">
    <property type="match status" value="1"/>
</dbReference>
<dbReference type="PROSITE" id="PS50041">
    <property type="entry name" value="C_TYPE_LECTIN_2"/>
    <property type="match status" value="5"/>
</dbReference>
<dbReference type="Pfam" id="PF02140">
    <property type="entry name" value="SUEL_Lectin"/>
    <property type="match status" value="1"/>
</dbReference>
<dbReference type="PROSITE" id="PS50228">
    <property type="entry name" value="SUEL_LECTIN"/>
    <property type="match status" value="1"/>
</dbReference>
<dbReference type="SUPFAM" id="SSF57440">
    <property type="entry name" value="Kringle-like"/>
    <property type="match status" value="2"/>
</dbReference>
<feature type="domain" description="Fibronectin type-II" evidence="11">
    <location>
        <begin position="545"/>
        <end position="591"/>
    </location>
</feature>
<organism evidence="12 13">
    <name type="scientific">Brachionus plicatilis</name>
    <name type="common">Marine rotifer</name>
    <name type="synonym">Brachionus muelleri</name>
    <dbReference type="NCBI Taxonomy" id="10195"/>
    <lineage>
        <taxon>Eukaryota</taxon>
        <taxon>Metazoa</taxon>
        <taxon>Spiralia</taxon>
        <taxon>Gnathifera</taxon>
        <taxon>Rotifera</taxon>
        <taxon>Eurotatoria</taxon>
        <taxon>Monogononta</taxon>
        <taxon>Pseudotrocha</taxon>
        <taxon>Ploima</taxon>
        <taxon>Brachionidae</taxon>
        <taxon>Brachionus</taxon>
    </lineage>
</organism>
<dbReference type="SMART" id="SM00059">
    <property type="entry name" value="FN2"/>
    <property type="match status" value="2"/>
</dbReference>
<sequence>MFDELAGFNQVSFKWLSGTFPTYSNWAPDEPNSNAQCVAMHTKDSSIEPFDAGQWLVTSCNYKNGFFCKKKAQPIPATLTTTQTPGCPLGFIGYENRCFRLELSFLTWDEAESNCKNLGSNLVSITDRFEQYWLNIEFHSDFLANKWIGLRISLNNYEWSSGDSFSFSNWDRNKPDINAGKCIGMSSAGFWSNFDCNLKLPSICSTRNSLYTTPTTPTTPEPIKCPTSWTEADNKCHKLFGPKNLDEKKNWFDAESFCKSLNGHLSSFSSSSSISQVINGQFAYTFGFDYAFWIGLNKLDSGYQWTDGSGASFLNWDFGQPDDVNGIENCVELRTSGRWRDIFCYTNKGWSCQIEKGIDPNNSTEIFDDKFPIIECANNTKYNWTYYNGKCYYASSGINEEKNDWYSARKFCQNIGGDLVSMHSKKELEYVATIASKKLDKWWIGLYASSNGGFLWSDSSPLNYLHWNSGEPNDAHGGEKCAEMLSSISFWNDVNCASPNGFVCEKSNFTRETEVVLPLSFNNGNSDVCPPGYSTFGVITTDNQGNSGPCVFPFKYKNKYYYECVTFENRTPWCSTTSDYDQDLRWGYCVDIKCFRFINDRKSFSEARKVCMKDEASLASVHTVIEQSYLTALMRNKTNVQYWLGMWAPSGNNFYFEDNSLLDYTNWAPNKPGNIYGNERCVVISSKPKTPGLWINVDCNSQNFFICSTKANGVKYTAGCEASDLSSFSQNITLSCAQNLSIAIIKADFGRDQYSLSCDDEFHFGEECSSRTTTTDKVRELCQEKNSCYLSANASLFTDPCPGVKKQLRVWYQCINLPVYTNGGNSNQSPCVFPFKYKNVFHYQCTYESRPLSDASDVLKKWCCTTDDCDQNFKWGNCPE</sequence>
<dbReference type="Proteomes" id="UP000276133">
    <property type="component" value="Unassembled WGS sequence"/>
</dbReference>
<feature type="domain" description="C-type lectin" evidence="9">
    <location>
        <begin position="590"/>
        <end position="708"/>
    </location>
</feature>
<reference evidence="12 13" key="1">
    <citation type="journal article" date="2018" name="Sci. Rep.">
        <title>Genomic signatures of local adaptation to the degree of environmental predictability in rotifers.</title>
        <authorList>
            <person name="Franch-Gras L."/>
            <person name="Hahn C."/>
            <person name="Garcia-Roger E.M."/>
            <person name="Carmona M.J."/>
            <person name="Serra M."/>
            <person name="Gomez A."/>
        </authorList>
    </citation>
    <scope>NUCLEOTIDE SEQUENCE [LARGE SCALE GENOMIC DNA]</scope>
    <source>
        <strain evidence="12">HYR1</strain>
    </source>
</reference>
<comment type="caution">
    <text evidence="12">The sequence shown here is derived from an EMBL/GenBank/DDBJ whole genome shotgun (WGS) entry which is preliminary data.</text>
</comment>
<evidence type="ECO:0000256" key="7">
    <source>
        <dbReference type="ARBA" id="ARBA00023180"/>
    </source>
</evidence>
<keyword evidence="12" id="KW-0675">Receptor</keyword>
<evidence type="ECO:0000256" key="5">
    <source>
        <dbReference type="ARBA" id="ARBA00023136"/>
    </source>
</evidence>
<name>A0A3M7RA17_BRAPC</name>
<evidence type="ECO:0000256" key="4">
    <source>
        <dbReference type="ARBA" id="ARBA00022989"/>
    </source>
</evidence>
<keyword evidence="4" id="KW-1133">Transmembrane helix</keyword>
<dbReference type="InterPro" id="IPR036943">
    <property type="entry name" value="FN_type2_sf"/>
</dbReference>
<dbReference type="InterPro" id="IPR000922">
    <property type="entry name" value="Lectin_gal-bd_dom"/>
</dbReference>
<dbReference type="GO" id="GO:0030246">
    <property type="term" value="F:carbohydrate binding"/>
    <property type="evidence" value="ECO:0007669"/>
    <property type="project" value="InterPro"/>
</dbReference>
<dbReference type="SUPFAM" id="SSF56436">
    <property type="entry name" value="C-type lectin-like"/>
    <property type="match status" value="5"/>
</dbReference>
<dbReference type="Gene3D" id="2.10.10.10">
    <property type="entry name" value="Fibronectin, type II, collagen-binding"/>
    <property type="match status" value="2"/>
</dbReference>
<evidence type="ECO:0000256" key="6">
    <source>
        <dbReference type="ARBA" id="ARBA00023157"/>
    </source>
</evidence>
<dbReference type="CDD" id="cd00062">
    <property type="entry name" value="FN2"/>
    <property type="match status" value="1"/>
</dbReference>
<dbReference type="CDD" id="cd00037">
    <property type="entry name" value="CLECT"/>
    <property type="match status" value="5"/>
</dbReference>
<feature type="domain" description="C-type lectin" evidence="9">
    <location>
        <begin position="7"/>
        <end position="69"/>
    </location>
</feature>
<feature type="domain" description="C-type lectin" evidence="9">
    <location>
        <begin position="232"/>
        <end position="353"/>
    </location>
</feature>
<dbReference type="InterPro" id="IPR016187">
    <property type="entry name" value="CTDL_fold"/>
</dbReference>
<comment type="subcellular location">
    <subcellularLocation>
        <location evidence="1">Membrane</location>
        <topology evidence="1">Single-pass membrane protein</topology>
    </subcellularLocation>
</comment>
<dbReference type="STRING" id="10195.A0A3M7RA17"/>
<dbReference type="Pfam" id="PF00040">
    <property type="entry name" value="fn2"/>
    <property type="match status" value="2"/>
</dbReference>
<dbReference type="Gene3D" id="3.10.100.10">
    <property type="entry name" value="Mannose-Binding Protein A, subunit A"/>
    <property type="match status" value="5"/>
</dbReference>
<keyword evidence="3" id="KW-0677">Repeat</keyword>
<keyword evidence="7" id="KW-0325">Glycoprotein</keyword>
<evidence type="ECO:0000256" key="3">
    <source>
        <dbReference type="ARBA" id="ARBA00022737"/>
    </source>
</evidence>
<dbReference type="Pfam" id="PF00059">
    <property type="entry name" value="Lectin_C"/>
    <property type="match status" value="5"/>
</dbReference>
<dbReference type="PROSITE" id="PS00023">
    <property type="entry name" value="FN2_1"/>
    <property type="match status" value="1"/>
</dbReference>
<dbReference type="PROSITE" id="PS00615">
    <property type="entry name" value="C_TYPE_LECTIN_1"/>
    <property type="match status" value="3"/>
</dbReference>
<gene>
    <name evidence="12" type="ORF">BpHYR1_035576</name>
</gene>
<dbReference type="AlphaFoldDB" id="A0A3M7RA17"/>
<dbReference type="EMBL" id="REGN01003885">
    <property type="protein sequence ID" value="RNA20254.1"/>
    <property type="molecule type" value="Genomic_DNA"/>
</dbReference>
<keyword evidence="6" id="KW-1015">Disulfide bond</keyword>
<evidence type="ECO:0000256" key="1">
    <source>
        <dbReference type="ARBA" id="ARBA00004167"/>
    </source>
</evidence>
<dbReference type="CDD" id="cd22823">
    <property type="entry name" value="Gal_Rha_Lectin"/>
    <property type="match status" value="1"/>
</dbReference>
<proteinExistence type="predicted"/>
<dbReference type="InterPro" id="IPR018378">
    <property type="entry name" value="C-type_lectin_CS"/>
</dbReference>
<feature type="domain" description="C-type lectin" evidence="9">
    <location>
        <begin position="387"/>
        <end position="505"/>
    </location>
</feature>
<keyword evidence="2" id="KW-0812">Transmembrane</keyword>
<dbReference type="InterPro" id="IPR013806">
    <property type="entry name" value="Kringle-like"/>
</dbReference>
<dbReference type="InterPro" id="IPR050111">
    <property type="entry name" value="C-type_lectin/snaclec_domain"/>
</dbReference>
<dbReference type="PANTHER" id="PTHR22803">
    <property type="entry name" value="MANNOSE, PHOSPHOLIPASE, LECTIN RECEPTOR RELATED"/>
    <property type="match status" value="1"/>
</dbReference>
<feature type="domain" description="SUEL-type lectin" evidence="10">
    <location>
        <begin position="726"/>
        <end position="815"/>
    </location>
</feature>
<dbReference type="InterPro" id="IPR000562">
    <property type="entry name" value="FN_type2_dom"/>
</dbReference>
<dbReference type="SMART" id="SM00034">
    <property type="entry name" value="CLECT"/>
    <property type="match status" value="4"/>
</dbReference>
<evidence type="ECO:0000259" key="10">
    <source>
        <dbReference type="PROSITE" id="PS50228"/>
    </source>
</evidence>
<feature type="domain" description="Fibronectin type-II" evidence="11">
    <location>
        <begin position="826"/>
        <end position="880"/>
    </location>
</feature>
<evidence type="ECO:0000313" key="13">
    <source>
        <dbReference type="Proteomes" id="UP000276133"/>
    </source>
</evidence>